<dbReference type="PANTHER" id="PTHR30136">
    <property type="entry name" value="HELIX-TURN-HELIX TRANSCRIPTIONAL REGULATOR, ICLR FAMILY"/>
    <property type="match status" value="1"/>
</dbReference>
<dbReference type="InterPro" id="IPR050707">
    <property type="entry name" value="HTH_MetabolicPath_Reg"/>
</dbReference>
<reference evidence="6 7" key="1">
    <citation type="submission" date="2017-07" db="EMBL/GenBank/DDBJ databases">
        <title>Amycolatopsis alba DSM 44262 Genome sequencing and assembly.</title>
        <authorList>
            <person name="Kaur N."/>
            <person name="Mayilraj S."/>
        </authorList>
    </citation>
    <scope>NUCLEOTIDE SEQUENCE [LARGE SCALE GENOMIC DNA]</scope>
    <source>
        <strain evidence="6 7">DSM 44262</strain>
    </source>
</reference>
<proteinExistence type="predicted"/>
<keyword evidence="3" id="KW-0804">Transcription</keyword>
<dbReference type="GO" id="GO:0003677">
    <property type="term" value="F:DNA binding"/>
    <property type="evidence" value="ECO:0007669"/>
    <property type="project" value="UniProtKB-KW"/>
</dbReference>
<dbReference type="Proteomes" id="UP000215563">
    <property type="component" value="Unassembled WGS sequence"/>
</dbReference>
<dbReference type="SMART" id="SM00346">
    <property type="entry name" value="HTH_ICLR"/>
    <property type="match status" value="1"/>
</dbReference>
<dbReference type="Gene3D" id="3.30.450.40">
    <property type="match status" value="1"/>
</dbReference>
<dbReference type="Pfam" id="PF09339">
    <property type="entry name" value="HTH_IclR"/>
    <property type="match status" value="1"/>
</dbReference>
<evidence type="ECO:0000313" key="7">
    <source>
        <dbReference type="Proteomes" id="UP000215563"/>
    </source>
</evidence>
<dbReference type="SUPFAM" id="SSF55781">
    <property type="entry name" value="GAF domain-like"/>
    <property type="match status" value="1"/>
</dbReference>
<sequence>MTACDSIVCDFRHPSRLKLKYSAQLFRKVSAMPPGRNPGNADTQNPQTSQFISRILAILSFIQSVDKPTRLSLIAQETRIPKTTTHRLLVELVEHDMVRRHGNYYTLGPSVLRLAEKRGSEREVLRRAIKPVLLQLHSRTGYIVGLAVPNSSSIRFIDTVYNETYIPTIQKLESNYPLSTSAAGKILLAYDSNLTTCIVPGHRGSAQKNNTIAIPPDFAEELFRIREQRMSTVAASASTDIAAAAVPIFDAEQRAVAALTLGAYNDCFQLALARVMLRKAVDHVALLTRRHAAQPCQS</sequence>
<dbReference type="SUPFAM" id="SSF46785">
    <property type="entry name" value="Winged helix' DNA-binding domain"/>
    <property type="match status" value="1"/>
</dbReference>
<evidence type="ECO:0008006" key="8">
    <source>
        <dbReference type="Google" id="ProtNLM"/>
    </source>
</evidence>
<evidence type="ECO:0000256" key="2">
    <source>
        <dbReference type="ARBA" id="ARBA00023125"/>
    </source>
</evidence>
<dbReference type="GO" id="GO:0003700">
    <property type="term" value="F:DNA-binding transcription factor activity"/>
    <property type="evidence" value="ECO:0007669"/>
    <property type="project" value="TreeGrafter"/>
</dbReference>
<dbReference type="PANTHER" id="PTHR30136:SF35">
    <property type="entry name" value="HTH-TYPE TRANSCRIPTIONAL REGULATOR RV1719"/>
    <property type="match status" value="1"/>
</dbReference>
<dbReference type="Gene3D" id="1.10.10.10">
    <property type="entry name" value="Winged helix-like DNA-binding domain superfamily/Winged helix DNA-binding domain"/>
    <property type="match status" value="1"/>
</dbReference>
<organism evidence="6 7">
    <name type="scientific">Amycolatopsis alba DSM 44262</name>
    <dbReference type="NCBI Taxonomy" id="1125972"/>
    <lineage>
        <taxon>Bacteria</taxon>
        <taxon>Bacillati</taxon>
        <taxon>Actinomycetota</taxon>
        <taxon>Actinomycetes</taxon>
        <taxon>Pseudonocardiales</taxon>
        <taxon>Pseudonocardiaceae</taxon>
        <taxon>Amycolatopsis</taxon>
    </lineage>
</organism>
<accession>A0A229RLB8</accession>
<dbReference type="OrthoDB" id="3613237at2"/>
<dbReference type="InterPro" id="IPR014757">
    <property type="entry name" value="Tscrpt_reg_IclR_C"/>
</dbReference>
<dbReference type="AlphaFoldDB" id="A0A229RLB8"/>
<dbReference type="Pfam" id="PF01614">
    <property type="entry name" value="IclR_C"/>
    <property type="match status" value="1"/>
</dbReference>
<comment type="caution">
    <text evidence="6">The sequence shown here is derived from an EMBL/GenBank/DDBJ whole genome shotgun (WGS) entry which is preliminary data.</text>
</comment>
<dbReference type="InterPro" id="IPR005471">
    <property type="entry name" value="Tscrpt_reg_IclR_N"/>
</dbReference>
<dbReference type="EMBL" id="NMQU01000076">
    <property type="protein sequence ID" value="OXM47355.1"/>
    <property type="molecule type" value="Genomic_DNA"/>
</dbReference>
<keyword evidence="2" id="KW-0238">DNA-binding</keyword>
<evidence type="ECO:0000256" key="1">
    <source>
        <dbReference type="ARBA" id="ARBA00023015"/>
    </source>
</evidence>
<gene>
    <name evidence="6" type="ORF">CFP75_24255</name>
</gene>
<evidence type="ECO:0000259" key="5">
    <source>
        <dbReference type="PROSITE" id="PS51078"/>
    </source>
</evidence>
<evidence type="ECO:0000259" key="4">
    <source>
        <dbReference type="PROSITE" id="PS51077"/>
    </source>
</evidence>
<dbReference type="InterPro" id="IPR036390">
    <property type="entry name" value="WH_DNA-bd_sf"/>
</dbReference>
<keyword evidence="1" id="KW-0805">Transcription regulation</keyword>
<dbReference type="GO" id="GO:0045892">
    <property type="term" value="P:negative regulation of DNA-templated transcription"/>
    <property type="evidence" value="ECO:0007669"/>
    <property type="project" value="TreeGrafter"/>
</dbReference>
<feature type="domain" description="IclR-ED" evidence="5">
    <location>
        <begin position="110"/>
        <end position="298"/>
    </location>
</feature>
<dbReference type="InterPro" id="IPR036388">
    <property type="entry name" value="WH-like_DNA-bd_sf"/>
</dbReference>
<protein>
    <recommendedName>
        <fullName evidence="8">IclR family transcriptional regulator</fullName>
    </recommendedName>
</protein>
<feature type="domain" description="HTH iclR-type" evidence="4">
    <location>
        <begin position="49"/>
        <end position="109"/>
    </location>
</feature>
<dbReference type="PROSITE" id="PS51078">
    <property type="entry name" value="ICLR_ED"/>
    <property type="match status" value="1"/>
</dbReference>
<evidence type="ECO:0000313" key="6">
    <source>
        <dbReference type="EMBL" id="OXM47355.1"/>
    </source>
</evidence>
<keyword evidence="7" id="KW-1185">Reference proteome</keyword>
<dbReference type="PROSITE" id="PS51077">
    <property type="entry name" value="HTH_ICLR"/>
    <property type="match status" value="1"/>
</dbReference>
<name>A0A229RLB8_AMYAL</name>
<dbReference type="InterPro" id="IPR029016">
    <property type="entry name" value="GAF-like_dom_sf"/>
</dbReference>
<evidence type="ECO:0000256" key="3">
    <source>
        <dbReference type="ARBA" id="ARBA00023163"/>
    </source>
</evidence>